<dbReference type="GO" id="GO:0051013">
    <property type="term" value="P:microtubule severing"/>
    <property type="evidence" value="ECO:0007669"/>
    <property type="project" value="UniProtKB-UniRule"/>
</dbReference>
<keyword evidence="11" id="KW-0812">Transmembrane</keyword>
<dbReference type="GO" id="GO:0005874">
    <property type="term" value="C:microtubule"/>
    <property type="evidence" value="ECO:0007669"/>
    <property type="project" value="UniProtKB-UniRule"/>
</dbReference>
<dbReference type="EC" id="5.6.1.1" evidence="9"/>
<evidence type="ECO:0000256" key="6">
    <source>
        <dbReference type="ARBA" id="ARBA00023212"/>
    </source>
</evidence>
<evidence type="ECO:0000256" key="2">
    <source>
        <dbReference type="ARBA" id="ARBA00022701"/>
    </source>
</evidence>
<comment type="subunit">
    <text evidence="9">Homohexamer. The homohexamer is stabilized by ATP-binding. The homohexamer may adopt a ring conformation through which microtubules pass prior to being severed. Interacts with microtubules.</text>
</comment>
<feature type="region of interest" description="Disordered" evidence="10">
    <location>
        <begin position="335"/>
        <end position="420"/>
    </location>
</feature>
<dbReference type="Gene3D" id="3.40.50.300">
    <property type="entry name" value="P-loop containing nucleotide triphosphate hydrolases"/>
    <property type="match status" value="1"/>
</dbReference>
<comment type="catalytic activity">
    <reaction evidence="8 9">
        <text>n ATP + n H2O + a microtubule = n ADP + n phosphate + (n+1) alpha/beta tubulin heterodimers.</text>
        <dbReference type="EC" id="5.6.1.1"/>
    </reaction>
</comment>
<feature type="topological domain" description="Cytoplasmic" evidence="9">
    <location>
        <begin position="96"/>
        <end position="722"/>
    </location>
</feature>
<evidence type="ECO:0000256" key="9">
    <source>
        <dbReference type="HAMAP-Rule" id="MF_03021"/>
    </source>
</evidence>
<evidence type="ECO:0000256" key="11">
    <source>
        <dbReference type="SAM" id="Phobius"/>
    </source>
</evidence>
<evidence type="ECO:0000259" key="13">
    <source>
        <dbReference type="SMART" id="SM00745"/>
    </source>
</evidence>
<dbReference type="Proteomes" id="UP000053097">
    <property type="component" value="Unassembled WGS sequence"/>
</dbReference>
<keyword evidence="4 9" id="KW-0067">ATP-binding</keyword>
<dbReference type="InterPro" id="IPR003959">
    <property type="entry name" value="ATPase_AAA_core"/>
</dbReference>
<dbReference type="Gene3D" id="1.20.58.80">
    <property type="entry name" value="Phosphotransferase system, lactose/cellobiose-type IIA subunit"/>
    <property type="match status" value="1"/>
</dbReference>
<keyword evidence="2 9" id="KW-0493">Microtubule</keyword>
<dbReference type="PROSITE" id="PS00674">
    <property type="entry name" value="AAA"/>
    <property type="match status" value="1"/>
</dbReference>
<evidence type="ECO:0000256" key="10">
    <source>
        <dbReference type="SAM" id="MobiDB-lite"/>
    </source>
</evidence>
<feature type="transmembrane region" description="Helical" evidence="11">
    <location>
        <begin position="68"/>
        <end position="97"/>
    </location>
</feature>
<evidence type="ECO:0000256" key="7">
    <source>
        <dbReference type="ARBA" id="ARBA00023235"/>
    </source>
</evidence>
<dbReference type="InterPro" id="IPR050304">
    <property type="entry name" value="MT-severing_AAA_ATPase"/>
</dbReference>
<dbReference type="InterPro" id="IPR015415">
    <property type="entry name" value="Spast_Vps4_C"/>
</dbReference>
<dbReference type="GO" id="GO:0005524">
    <property type="term" value="F:ATP binding"/>
    <property type="evidence" value="ECO:0007669"/>
    <property type="project" value="UniProtKB-UniRule"/>
</dbReference>
<dbReference type="InterPro" id="IPR041569">
    <property type="entry name" value="AAA_lid_3"/>
</dbReference>
<comment type="function">
    <text evidence="9">ATP-dependent microtubule severing protein. Microtubule severing may promote reorganization of cellular microtubule arrays and the release of microtubules from the microtubule organizing center following nucleation.</text>
</comment>
<reference evidence="14 15" key="1">
    <citation type="journal article" date="2014" name="Curr. Biol.">
        <title>The genome of the clonal raider ant Cerapachys biroi.</title>
        <authorList>
            <person name="Oxley P.R."/>
            <person name="Ji L."/>
            <person name="Fetter-Pruneda I."/>
            <person name="McKenzie S.K."/>
            <person name="Li C."/>
            <person name="Hu H."/>
            <person name="Zhang G."/>
            <person name="Kronauer D.J."/>
        </authorList>
    </citation>
    <scope>NUCLEOTIDE SEQUENCE [LARGE SCALE GENOMIC DNA]</scope>
</reference>
<dbReference type="FunFam" id="1.20.58.80:FF:000006">
    <property type="entry name" value="Spastin"/>
    <property type="match status" value="1"/>
</dbReference>
<dbReference type="GO" id="GO:0005737">
    <property type="term" value="C:cytoplasm"/>
    <property type="evidence" value="ECO:0007669"/>
    <property type="project" value="UniProtKB-UniRule"/>
</dbReference>
<feature type="domain" description="AAA+ ATPase" evidence="12">
    <location>
        <begin position="480"/>
        <end position="616"/>
    </location>
</feature>
<dbReference type="GO" id="GO:0008568">
    <property type="term" value="F:microtubule severing ATPase activity"/>
    <property type="evidence" value="ECO:0007669"/>
    <property type="project" value="UniProtKB-UniRule"/>
</dbReference>
<protein>
    <recommendedName>
        <fullName evidence="9">Spastin</fullName>
        <ecNumber evidence="9">5.6.1.1</ecNumber>
    </recommendedName>
</protein>
<dbReference type="InterPro" id="IPR007330">
    <property type="entry name" value="MIT_dom"/>
</dbReference>
<evidence type="ECO:0000313" key="15">
    <source>
        <dbReference type="Proteomes" id="UP000053097"/>
    </source>
</evidence>
<keyword evidence="5 9" id="KW-0472">Membrane</keyword>
<dbReference type="GO" id="GO:0034214">
    <property type="term" value="P:protein hexamerization"/>
    <property type="evidence" value="ECO:0007669"/>
    <property type="project" value="UniProtKB-UniRule"/>
</dbReference>
<evidence type="ECO:0000256" key="8">
    <source>
        <dbReference type="ARBA" id="ARBA00036378"/>
    </source>
</evidence>
<keyword evidence="11" id="KW-1133">Transmembrane helix</keyword>
<feature type="binding site" evidence="9">
    <location>
        <begin position="488"/>
        <end position="495"/>
    </location>
    <ligand>
        <name>ATP</name>
        <dbReference type="ChEBI" id="CHEBI:30616"/>
    </ligand>
</feature>
<feature type="compositionally biased region" description="Low complexity" evidence="10">
    <location>
        <begin position="405"/>
        <end position="418"/>
    </location>
</feature>
<dbReference type="GO" id="GO:0008017">
    <property type="term" value="F:microtubule binding"/>
    <property type="evidence" value="ECO:0007669"/>
    <property type="project" value="UniProtKB-UniRule"/>
</dbReference>
<dbReference type="STRING" id="2015173.A0A026WUX2"/>
<keyword evidence="15" id="KW-1185">Reference proteome</keyword>
<dbReference type="EMBL" id="KK107111">
    <property type="protein sequence ID" value="EZA58904.1"/>
    <property type="molecule type" value="Genomic_DNA"/>
</dbReference>
<dbReference type="FunFam" id="1.10.8.60:FF:000022">
    <property type="entry name" value="Fidgetin like 1"/>
    <property type="match status" value="1"/>
</dbReference>
<dbReference type="SUPFAM" id="SSF116846">
    <property type="entry name" value="MIT domain"/>
    <property type="match status" value="1"/>
</dbReference>
<dbReference type="SUPFAM" id="SSF52540">
    <property type="entry name" value="P-loop containing nucleoside triphosphate hydrolases"/>
    <property type="match status" value="1"/>
</dbReference>
<dbReference type="Gene3D" id="1.10.8.60">
    <property type="match status" value="1"/>
</dbReference>
<dbReference type="GO" id="GO:0016887">
    <property type="term" value="F:ATP hydrolysis activity"/>
    <property type="evidence" value="ECO:0007669"/>
    <property type="project" value="InterPro"/>
</dbReference>
<feature type="intramembrane region" description="Helical" evidence="9">
    <location>
        <begin position="75"/>
        <end position="95"/>
    </location>
</feature>
<keyword evidence="6 9" id="KW-0206">Cytoskeleton</keyword>
<dbReference type="PANTHER" id="PTHR23074:SF86">
    <property type="entry name" value="SPASTIN"/>
    <property type="match status" value="1"/>
</dbReference>
<evidence type="ECO:0000256" key="1">
    <source>
        <dbReference type="ARBA" id="ARBA00022490"/>
    </source>
</evidence>
<feature type="compositionally biased region" description="Polar residues" evidence="10">
    <location>
        <begin position="351"/>
        <end position="369"/>
    </location>
</feature>
<feature type="topological domain" description="Cytoplasmic" evidence="9">
    <location>
        <begin position="1"/>
        <end position="74"/>
    </location>
</feature>
<dbReference type="CDD" id="cd19524">
    <property type="entry name" value="RecA-like_spastin"/>
    <property type="match status" value="1"/>
</dbReference>
<gene>
    <name evidence="14" type="ORF">X777_16863</name>
</gene>
<dbReference type="GO" id="GO:0000070">
    <property type="term" value="P:mitotic sister chromatid segregation"/>
    <property type="evidence" value="ECO:0007669"/>
    <property type="project" value="UniProtKB-ARBA"/>
</dbReference>
<accession>A0A026WUX2</accession>
<organism evidence="14 15">
    <name type="scientific">Ooceraea biroi</name>
    <name type="common">Clonal raider ant</name>
    <name type="synonym">Cerapachys biroi</name>
    <dbReference type="NCBI Taxonomy" id="2015173"/>
    <lineage>
        <taxon>Eukaryota</taxon>
        <taxon>Metazoa</taxon>
        <taxon>Ecdysozoa</taxon>
        <taxon>Arthropoda</taxon>
        <taxon>Hexapoda</taxon>
        <taxon>Insecta</taxon>
        <taxon>Pterygota</taxon>
        <taxon>Neoptera</taxon>
        <taxon>Endopterygota</taxon>
        <taxon>Hymenoptera</taxon>
        <taxon>Apocrita</taxon>
        <taxon>Aculeata</taxon>
        <taxon>Formicoidea</taxon>
        <taxon>Formicidae</taxon>
        <taxon>Dorylinae</taxon>
        <taxon>Ooceraea</taxon>
    </lineage>
</organism>
<dbReference type="HAMAP" id="MF_03021">
    <property type="entry name" value="Spastin"/>
    <property type="match status" value="1"/>
</dbReference>
<dbReference type="Pfam" id="PF17862">
    <property type="entry name" value="AAA_lid_3"/>
    <property type="match status" value="1"/>
</dbReference>
<evidence type="ECO:0000256" key="3">
    <source>
        <dbReference type="ARBA" id="ARBA00022741"/>
    </source>
</evidence>
<comment type="subcellular location">
    <subcellularLocation>
        <location evidence="9">Membrane</location>
        <topology evidence="9">Peripheral membrane protein</topology>
    </subcellularLocation>
    <subcellularLocation>
        <location evidence="9">Cytoplasm</location>
        <location evidence="9">Cytoskeleton</location>
        <location evidence="9">Microtubule organizing center</location>
        <location evidence="9">Centrosome</location>
    </subcellularLocation>
    <subcellularLocation>
        <location evidence="9">Cytoplasm</location>
        <location evidence="9">Cytoskeleton</location>
    </subcellularLocation>
    <text evidence="9">Forms an intramembrane hairpin-like structure in the membrane.</text>
</comment>
<dbReference type="GO" id="GO:0005813">
    <property type="term" value="C:centrosome"/>
    <property type="evidence" value="ECO:0007669"/>
    <property type="project" value="UniProtKB-SubCell"/>
</dbReference>
<proteinExistence type="inferred from homology"/>
<name>A0A026WUX2_OOCBI</name>
<dbReference type="InterPro" id="IPR003960">
    <property type="entry name" value="ATPase_AAA_CS"/>
</dbReference>
<sequence>MSYSDGARHPTRKFGTKSPKKLCVTKSENGDKTTTTVTCGGHHHNHYHHGHHHRFLEGSQPSVHKRNLYIVSFPLILLFNVLRTLLYQLFVVFKYLYTSTSQLLQRRQASKQACQLEIVVGQKPTDDRLVNSHQVDGETMSQVPRRPIGPGPGDPLLAKQKHHHRRAFEFISKALKIDEDNEGQKEMAIELYKKGIGELEKGIAVECTGGHGEVWEHAQRLQDKMRTNLAMAKDRLEFLVSVCELRKLGINNEYRAPGIKTDGEHPGKHLRARRNIHTFQTTTTATTTRIATSNTNYNKNTNNTHTTVNTGQTICTQIPKLRPRSPKNYCAHATEASGRKLSVPGKRMTGTPLSKSQTLPRSMGRSTPIQPCHRTMPIKPSSTPPSVKRQLSVPGNGSPIRRPGTPTTSNSNRSTPTRKVPILKGVDPKLAQVILDEILEGGAPVQWEDIAGQETAKQALQEMVILPSLRPELFTGLRTPARGLLLFGPPGNGKTLLARAVATQCNATFFSISAASLTSKYVGEGEKLVRALFAIARELQPSVIFIDEVDSLLSERKDNEHEASRRLKTEFLVEFDGLPCNPEERVLVMAATNRPQELDEAALRRFTKRVYVTLPDLQTRIVLLQRLLAKHNDPLTLEELNEMAVLTDGYSGSDLTGLAKDAALGPIRELNPDQVKELDLNSVRNITMQDFRDSLKRIRRSVSPASLAAYEKWSFEYGDVSL</sequence>
<dbReference type="PANTHER" id="PTHR23074">
    <property type="entry name" value="AAA DOMAIN-CONTAINING"/>
    <property type="match status" value="1"/>
</dbReference>
<dbReference type="Pfam" id="PF00004">
    <property type="entry name" value="AAA"/>
    <property type="match status" value="1"/>
</dbReference>
<dbReference type="FunFam" id="3.40.50.300:FF:000093">
    <property type="entry name" value="Fidgetin-like 1"/>
    <property type="match status" value="1"/>
</dbReference>
<dbReference type="AlphaFoldDB" id="A0A026WUX2"/>
<dbReference type="OMA" id="KSREPML"/>
<dbReference type="InterPro" id="IPR036181">
    <property type="entry name" value="MIT_dom_sf"/>
</dbReference>
<keyword evidence="7 9" id="KW-0413">Isomerase</keyword>
<evidence type="ECO:0000256" key="4">
    <source>
        <dbReference type="ARBA" id="ARBA00022840"/>
    </source>
</evidence>
<dbReference type="GO" id="GO:0031117">
    <property type="term" value="P:positive regulation of microtubule depolymerization"/>
    <property type="evidence" value="ECO:0007669"/>
    <property type="project" value="UniProtKB-UniRule"/>
</dbReference>
<dbReference type="InterPro" id="IPR027417">
    <property type="entry name" value="P-loop_NTPase"/>
</dbReference>
<keyword evidence="3 9" id="KW-0547">Nucleotide-binding</keyword>
<evidence type="ECO:0000256" key="5">
    <source>
        <dbReference type="ARBA" id="ARBA00023136"/>
    </source>
</evidence>
<dbReference type="SMART" id="SM00382">
    <property type="entry name" value="AAA"/>
    <property type="match status" value="1"/>
</dbReference>
<dbReference type="InterPro" id="IPR003593">
    <property type="entry name" value="AAA+_ATPase"/>
</dbReference>
<dbReference type="GO" id="GO:0005694">
    <property type="term" value="C:chromosome"/>
    <property type="evidence" value="ECO:0007669"/>
    <property type="project" value="UniProtKB-ARBA"/>
</dbReference>
<comment type="similarity">
    <text evidence="9">Belongs to the AAA ATPase family. Spastin subfamily.</text>
</comment>
<evidence type="ECO:0000259" key="12">
    <source>
        <dbReference type="SMART" id="SM00382"/>
    </source>
</evidence>
<dbReference type="CDD" id="cd02679">
    <property type="entry name" value="MIT_spastin"/>
    <property type="match status" value="1"/>
</dbReference>
<keyword evidence="1 9" id="KW-0963">Cytoplasm</keyword>
<dbReference type="OrthoDB" id="10251136at2759"/>
<evidence type="ECO:0000313" key="14">
    <source>
        <dbReference type="EMBL" id="EZA58904.1"/>
    </source>
</evidence>
<feature type="domain" description="MIT" evidence="13">
    <location>
        <begin position="160"/>
        <end position="238"/>
    </location>
</feature>
<dbReference type="GO" id="GO:0016020">
    <property type="term" value="C:membrane"/>
    <property type="evidence" value="ECO:0007669"/>
    <property type="project" value="UniProtKB-SubCell"/>
</dbReference>
<dbReference type="InterPro" id="IPR017179">
    <property type="entry name" value="Spastin"/>
</dbReference>
<dbReference type="GO" id="GO:0005819">
    <property type="term" value="C:spindle"/>
    <property type="evidence" value="ECO:0007669"/>
    <property type="project" value="UniProtKB-UniRule"/>
</dbReference>
<dbReference type="Pfam" id="PF09336">
    <property type="entry name" value="Vps4_C"/>
    <property type="match status" value="1"/>
</dbReference>
<dbReference type="SMART" id="SM00745">
    <property type="entry name" value="MIT"/>
    <property type="match status" value="1"/>
</dbReference>